<dbReference type="RefSeq" id="XP_040770625.1">
    <property type="nucleotide sequence ID" value="XM_040911073.1"/>
</dbReference>
<sequence>MPRENRKRGRKHKKPKEELSQAGHQEVVAHASEADYEPQAGPSWIVPAPAQSEVDRDAPFGYVDPEVKAYFRTVDVQIREWQEQSGAMQDNDDVDPNEDRTLFFVSALTEMSGKEKQLATDPDCSTMLERMAYSMDDFVRRVFMDRLMGSFEQLVTHRFASHVCQTMFAVASDTVLREARGIIASATESSDVGELRTLTRLVIDACEEMLPSLPSLVVDPFASHVIRALLLLLAPDCFPKVDGGAGSVRSKKSASYKVRQGPMKSVFSDRETGTLDTTAKRAPPEFYEVAKKFVLKLRKDLGDNEVRALAADKVASPVLQMLLEVEAGSDMADTPGSMMDRALAGLITLSHQDDSVEPEASDYLMTLLRDPTASHLLETLVHRSPAKVFKVLWATYFRGKLPKLAVHPVANFVVAKALERVDASELEEACQELDSVLGKIIKSSRTGVLRALVDRAAALHAHEGRIVQAVCAAFELTSSEERELAVPCILRTLALNDYKAAMSTQAESSYTPEGTTSNRRAGVKAGDNPLEPKLQGSLLLQSMLRLPSPYNEYVLDSVLSLSIDELIAMAHSTTSSRVLDVLLESPTVSTKAKRKFVLAFIGHFHTLVDDRIGSRVGERCWAYADPYLKGKIARSVIPHEYFLAGSMYGKFFTRNLNLHLLQRKPDQWRDQQSVSKAASSDSVRSNLAQLSAVTATAAVEVTPADEAGASADKPKKRKHKTEPEDEIDALFNARLSNKIRKGGLGAGKDAEQQKPNFANDLEDEQSGETRKQDISTAEDKDLKDVLGAIRAAPKDNSNHRKKVKKR</sequence>
<dbReference type="GO" id="GO:0005730">
    <property type="term" value="C:nucleolus"/>
    <property type="evidence" value="ECO:0007669"/>
    <property type="project" value="TreeGrafter"/>
</dbReference>
<feature type="region of interest" description="Disordered" evidence="5">
    <location>
        <begin position="1"/>
        <end position="25"/>
    </location>
</feature>
<dbReference type="GO" id="GO:0000472">
    <property type="term" value="P:endonucleolytic cleavage to generate mature 5'-end of SSU-rRNA from (SSU-rRNA, 5.8S rRNA, LSU-rRNA)"/>
    <property type="evidence" value="ECO:0007669"/>
    <property type="project" value="TreeGrafter"/>
</dbReference>
<accession>A0A165IID1</accession>
<dbReference type="GO" id="GO:0030686">
    <property type="term" value="C:90S preribosome"/>
    <property type="evidence" value="ECO:0007669"/>
    <property type="project" value="TreeGrafter"/>
</dbReference>
<dbReference type="InterPro" id="IPR016024">
    <property type="entry name" value="ARM-type_fold"/>
</dbReference>
<dbReference type="STRING" id="1314785.A0A165IID1"/>
<feature type="compositionally biased region" description="Polar residues" evidence="5">
    <location>
        <begin position="505"/>
        <end position="519"/>
    </location>
</feature>
<feature type="region of interest" description="Disordered" evidence="5">
    <location>
        <begin position="505"/>
        <end position="527"/>
    </location>
</feature>
<gene>
    <name evidence="6" type="ORF">LAESUDRAFT_740317</name>
</gene>
<evidence type="ECO:0000256" key="1">
    <source>
        <dbReference type="ARBA" id="ARBA00016427"/>
    </source>
</evidence>
<dbReference type="SUPFAM" id="SSF48371">
    <property type="entry name" value="ARM repeat"/>
    <property type="match status" value="1"/>
</dbReference>
<dbReference type="GO" id="GO:0000447">
    <property type="term" value="P:endonucleolytic cleavage in ITS1 to separate SSU-rRNA from 5.8S rRNA and LSU-rRNA from tricistronic rRNA transcript (SSU-rRNA, 5.8S rRNA, LSU-rRNA)"/>
    <property type="evidence" value="ECO:0007669"/>
    <property type="project" value="TreeGrafter"/>
</dbReference>
<keyword evidence="2" id="KW-0677">Repeat</keyword>
<dbReference type="GeneID" id="63828102"/>
<proteinExistence type="predicted"/>
<reference evidence="6 7" key="1">
    <citation type="journal article" date="2016" name="Mol. Biol. Evol.">
        <title>Comparative Genomics of Early-Diverging Mushroom-Forming Fungi Provides Insights into the Origins of Lignocellulose Decay Capabilities.</title>
        <authorList>
            <person name="Nagy L.G."/>
            <person name="Riley R."/>
            <person name="Tritt A."/>
            <person name="Adam C."/>
            <person name="Daum C."/>
            <person name="Floudas D."/>
            <person name="Sun H."/>
            <person name="Yadav J.S."/>
            <person name="Pangilinan J."/>
            <person name="Larsson K.H."/>
            <person name="Matsuura K."/>
            <person name="Barry K."/>
            <person name="Labutti K."/>
            <person name="Kuo R."/>
            <person name="Ohm R.A."/>
            <person name="Bhattacharya S.S."/>
            <person name="Shirouzu T."/>
            <person name="Yoshinaga Y."/>
            <person name="Martin F.M."/>
            <person name="Grigoriev I.V."/>
            <person name="Hibbett D.S."/>
        </authorList>
    </citation>
    <scope>NUCLEOTIDE SEQUENCE [LARGE SCALE GENOMIC DNA]</scope>
    <source>
        <strain evidence="6 7">93-53</strain>
    </source>
</reference>
<dbReference type="GO" id="GO:0000056">
    <property type="term" value="P:ribosomal small subunit export from nucleus"/>
    <property type="evidence" value="ECO:0007669"/>
    <property type="project" value="TreeGrafter"/>
</dbReference>
<dbReference type="InterPro" id="IPR011989">
    <property type="entry name" value="ARM-like"/>
</dbReference>
<evidence type="ECO:0000256" key="2">
    <source>
        <dbReference type="ARBA" id="ARBA00022737"/>
    </source>
</evidence>
<dbReference type="AlphaFoldDB" id="A0A165IID1"/>
<dbReference type="PANTHER" id="PTHR13102">
    <property type="entry name" value="NUCLEOLAR PROTEIN 9"/>
    <property type="match status" value="1"/>
</dbReference>
<feature type="region of interest" description="Disordered" evidence="5">
    <location>
        <begin position="704"/>
        <end position="725"/>
    </location>
</feature>
<dbReference type="Proteomes" id="UP000076871">
    <property type="component" value="Unassembled WGS sequence"/>
</dbReference>
<organism evidence="6 7">
    <name type="scientific">Laetiporus sulphureus 93-53</name>
    <dbReference type="NCBI Taxonomy" id="1314785"/>
    <lineage>
        <taxon>Eukaryota</taxon>
        <taxon>Fungi</taxon>
        <taxon>Dikarya</taxon>
        <taxon>Basidiomycota</taxon>
        <taxon>Agaricomycotina</taxon>
        <taxon>Agaricomycetes</taxon>
        <taxon>Polyporales</taxon>
        <taxon>Laetiporus</taxon>
    </lineage>
</organism>
<evidence type="ECO:0000256" key="4">
    <source>
        <dbReference type="ARBA" id="ARBA00031929"/>
    </source>
</evidence>
<feature type="compositionally biased region" description="Basic residues" evidence="5">
    <location>
        <begin position="1"/>
        <end position="14"/>
    </location>
</feature>
<dbReference type="InterPro" id="IPR001313">
    <property type="entry name" value="Pumilio_RNA-bd_rpt"/>
</dbReference>
<feature type="compositionally biased region" description="Basic and acidic residues" evidence="5">
    <location>
        <begin position="767"/>
        <end position="784"/>
    </location>
</feature>
<feature type="region of interest" description="Disordered" evidence="5">
    <location>
        <begin position="741"/>
        <end position="784"/>
    </location>
</feature>
<protein>
    <recommendedName>
        <fullName evidence="1">Nucleolar protein 9</fullName>
    </recommendedName>
    <alternativeName>
        <fullName evidence="3 4">Pumilio domain-containing protein NOP9</fullName>
    </alternativeName>
</protein>
<evidence type="ECO:0000256" key="5">
    <source>
        <dbReference type="SAM" id="MobiDB-lite"/>
    </source>
</evidence>
<evidence type="ECO:0000313" key="7">
    <source>
        <dbReference type="Proteomes" id="UP000076871"/>
    </source>
</evidence>
<evidence type="ECO:0000313" key="6">
    <source>
        <dbReference type="EMBL" id="KZT13115.1"/>
    </source>
</evidence>
<dbReference type="FunCoup" id="A0A165IID1">
    <property type="interactions" value="522"/>
</dbReference>
<dbReference type="OrthoDB" id="392571at2759"/>
<dbReference type="PANTHER" id="PTHR13102:SF0">
    <property type="entry name" value="NUCLEOLAR PROTEIN 9"/>
    <property type="match status" value="1"/>
</dbReference>
<dbReference type="GO" id="GO:0030688">
    <property type="term" value="C:preribosome, small subunit precursor"/>
    <property type="evidence" value="ECO:0007669"/>
    <property type="project" value="TreeGrafter"/>
</dbReference>
<dbReference type="SMART" id="SM00025">
    <property type="entry name" value="Pumilio"/>
    <property type="match status" value="6"/>
</dbReference>
<dbReference type="GO" id="GO:0003723">
    <property type="term" value="F:RNA binding"/>
    <property type="evidence" value="ECO:0007669"/>
    <property type="project" value="InterPro"/>
</dbReference>
<keyword evidence="7" id="KW-1185">Reference proteome</keyword>
<evidence type="ECO:0000256" key="3">
    <source>
        <dbReference type="ARBA" id="ARBA00030932"/>
    </source>
</evidence>
<dbReference type="EMBL" id="KV427605">
    <property type="protein sequence ID" value="KZT13115.1"/>
    <property type="molecule type" value="Genomic_DNA"/>
</dbReference>
<dbReference type="Gene3D" id="1.25.10.10">
    <property type="entry name" value="Leucine-rich Repeat Variant"/>
    <property type="match status" value="3"/>
</dbReference>
<dbReference type="InterPro" id="IPR040000">
    <property type="entry name" value="NOP9"/>
</dbReference>
<name>A0A165IID1_9APHY</name>
<dbReference type="Pfam" id="PF22493">
    <property type="entry name" value="PUF_NOP9"/>
    <property type="match status" value="1"/>
</dbReference>
<dbReference type="GO" id="GO:0000480">
    <property type="term" value="P:endonucleolytic cleavage in 5'-ETS of tricistronic rRNA transcript (SSU-rRNA, 5.8S rRNA, LSU-rRNA)"/>
    <property type="evidence" value="ECO:0007669"/>
    <property type="project" value="TreeGrafter"/>
</dbReference>
<dbReference type="InParanoid" id="A0A165IID1"/>